<evidence type="ECO:0000256" key="1">
    <source>
        <dbReference type="SAM" id="MobiDB-lite"/>
    </source>
</evidence>
<sequence length="287" mass="30798">MTEQTLPRTPEEPAAPAEAAGPFAAPAEPPRKPLRERRVLRAVARWSLAVVVAGGLGAGTAAFVTSQERTDLPGLATTSDGRWDFPRQKLPALPADAPRPDHSGNAAGIHHADLRDLLVTAPGSAEPDPKLTGDWTPTSAYLAEYAKGDRRELGNKLHAFALRHAASRAWTMPDGTEARVHLLRFPSSGLTDLYRDEGLDFGSTTGASLAHAEETWIDKQWTSRGVPETASVYSYEEQAPYGDDGVQTRVAYIVAGDTLGMVVHEKKGGAARVPFHQTVVLQTQLLG</sequence>
<dbReference type="Proteomes" id="UP000259636">
    <property type="component" value="Chromosome"/>
</dbReference>
<name>A0A385DCV0_9ACTN</name>
<accession>A0A385DCV0</accession>
<reference evidence="3 4" key="1">
    <citation type="submission" date="2018-08" db="EMBL/GenBank/DDBJ databases">
        <authorList>
            <person name="Ferrada E.E."/>
            <person name="Latorre B.A."/>
        </authorList>
    </citation>
    <scope>NUCLEOTIDE SEQUENCE [LARGE SCALE GENOMIC DNA]</scope>
    <source>
        <strain evidence="3 4">VK-A60T</strain>
    </source>
</reference>
<feature type="transmembrane region" description="Helical" evidence="2">
    <location>
        <begin position="42"/>
        <end position="64"/>
    </location>
</feature>
<dbReference type="KEGG" id="sky:D0C37_14715"/>
<organism evidence="3 4">
    <name type="scientific">Streptomyces koyangensis</name>
    <dbReference type="NCBI Taxonomy" id="188770"/>
    <lineage>
        <taxon>Bacteria</taxon>
        <taxon>Bacillati</taxon>
        <taxon>Actinomycetota</taxon>
        <taxon>Actinomycetes</taxon>
        <taxon>Kitasatosporales</taxon>
        <taxon>Streptomycetaceae</taxon>
        <taxon>Streptomyces</taxon>
        <taxon>Streptomyces aurantiacus group</taxon>
    </lineage>
</organism>
<dbReference type="GeneID" id="300115425"/>
<dbReference type="AlphaFoldDB" id="A0A385DCV0"/>
<evidence type="ECO:0000313" key="4">
    <source>
        <dbReference type="Proteomes" id="UP000259636"/>
    </source>
</evidence>
<feature type="compositionally biased region" description="Low complexity" evidence="1">
    <location>
        <begin position="12"/>
        <end position="26"/>
    </location>
</feature>
<keyword evidence="2" id="KW-0812">Transmembrane</keyword>
<evidence type="ECO:0000256" key="2">
    <source>
        <dbReference type="SAM" id="Phobius"/>
    </source>
</evidence>
<dbReference type="EMBL" id="CP031742">
    <property type="protein sequence ID" value="AXQ55734.1"/>
    <property type="molecule type" value="Genomic_DNA"/>
</dbReference>
<keyword evidence="2" id="KW-0472">Membrane</keyword>
<protein>
    <submittedName>
        <fullName evidence="3">Uncharacterized protein</fullName>
    </submittedName>
</protein>
<dbReference type="RefSeq" id="WP_101276280.1">
    <property type="nucleotide sequence ID" value="NZ_CP031742.1"/>
</dbReference>
<keyword evidence="2" id="KW-1133">Transmembrane helix</keyword>
<gene>
    <name evidence="3" type="ORF">D0C37_14715</name>
</gene>
<proteinExistence type="predicted"/>
<evidence type="ECO:0000313" key="3">
    <source>
        <dbReference type="EMBL" id="AXQ55734.1"/>
    </source>
</evidence>
<feature type="region of interest" description="Disordered" evidence="1">
    <location>
        <begin position="1"/>
        <end position="33"/>
    </location>
</feature>